<reference evidence="1" key="1">
    <citation type="journal article" date="2020" name="Nature">
        <title>Giant virus diversity and host interactions through global metagenomics.</title>
        <authorList>
            <person name="Schulz F."/>
            <person name="Roux S."/>
            <person name="Paez-Espino D."/>
            <person name="Jungbluth S."/>
            <person name="Walsh D.A."/>
            <person name="Denef V.J."/>
            <person name="McMahon K.D."/>
            <person name="Konstantinidis K.T."/>
            <person name="Eloe-Fadrosh E.A."/>
            <person name="Kyrpides N.C."/>
            <person name="Woyke T."/>
        </authorList>
    </citation>
    <scope>NUCLEOTIDE SEQUENCE</scope>
    <source>
        <strain evidence="1">GVMAG-M-3300027804-47</strain>
    </source>
</reference>
<proteinExistence type="predicted"/>
<accession>A0A6C0LHG8</accession>
<sequence>MNHLYDLPEDIQTLIYKKVFTGCMKQIENTNGKTLCDFYDILAKSKLRYCVIGGEDAKNIYLYRSYYIKEDRKLSKIKYIEYPVIYVSVDVEYIQTIIEEFAAIIYNDDNDDRNLMRLHRCRSGIYNLQYTGDTFRIFVDKNKLSCRVDLEIAIILGYELFYYCLKLIHHLELNTYDENGDIQRLIEELAEHNLFEGYVIYNDVVTVGLGSER</sequence>
<name>A0A6C0LHG8_9ZZZZ</name>
<dbReference type="EMBL" id="MN740481">
    <property type="protein sequence ID" value="QHU29131.1"/>
    <property type="molecule type" value="Genomic_DNA"/>
</dbReference>
<protein>
    <submittedName>
        <fullName evidence="1">Uncharacterized protein</fullName>
    </submittedName>
</protein>
<evidence type="ECO:0000313" key="1">
    <source>
        <dbReference type="EMBL" id="QHU29131.1"/>
    </source>
</evidence>
<dbReference type="AlphaFoldDB" id="A0A6C0LHG8"/>
<organism evidence="1">
    <name type="scientific">viral metagenome</name>
    <dbReference type="NCBI Taxonomy" id="1070528"/>
    <lineage>
        <taxon>unclassified sequences</taxon>
        <taxon>metagenomes</taxon>
        <taxon>organismal metagenomes</taxon>
    </lineage>
</organism>